<gene>
    <name evidence="5" type="ORF">CPB84DRAFT_1795262</name>
</gene>
<dbReference type="PANTHER" id="PTHR21483:SF18">
    <property type="entry name" value="RNA POLYMERASE II-ASSOCIATED PROTEIN 1"/>
    <property type="match status" value="1"/>
</dbReference>
<sequence length="1105" mass="122631">MAFEEKRRLERARSPFSPPPTEPENEDWREQMSKENAERVAAMTDEEREEARRQIVERFGANVGDILRRASMARTKQQQEQSPPGHDVLMEVVNPVEVPVPVTSEERKPIERARSPPPSSLASPMSTRPSSRADRQLRFAELEPEDVHVYESAPPSPRRRAFALPPPDPNSSSGATSLGKWKGKMTSPSNVVNLSDAALETRVPGAEEPEEGSAEYIRRKFFPFAPKDDPNLAWMDPQSVPPADSASSSLRFDLHGNPIPPSESLSLPTHLGLHHHAEGTHAGYTLDDIFLLSRSTVPAQRATMLGVLARIARRLGGLQGGQVNGVEELIGQVDELRKRILAAGVEAMSSRGNVGLRAVEVVWECIVGWNPEVLDLEGLELDSPSESIVNTLPLEFFLPQVTTLLSQGGIPSETATQLLSVIHRLAQQSNSIATSIVSTPKLLPTVLQVFLLTPVGQPESPLPDPLALQFFCTLTLSSRSNAQEIEKLADSLLRFVVYSSFDSPYPPALAITLLTSTLALYRALASYGLYCHVAGAAVEQLSHIEQFVISEACTSNALTVAWANLVETWMVCATDPHQTTPPHDIKWSQVVGWNWNTGILELQDRLEAKERDWTVWRASWQAQAAWLEGCKVNSIKGGESERIEFIESIKDGFENGRQRDIVTAALDKLQKDLGNYRGGIFALEFWPLSYAFGLACVPPHWEGPPSAPPFMLPYDQLSGLAQISQFLAFYLLLSRRLPGTTQSLWLAQSFAILLRLIPGDEDYAQSLVKEMTTLLSQTWASSNNIQVSPLIWERGGLVILEPFLLNTIRPLEDVYIGPLTTTSSSIKNSTTQRLSALGSLDKLGLPLHRDWTFMPLDHLLRSGDSAVFKSLPVGWDSSELEVTRSSLFLTKIVQEALLNFSVTPFVLTNDSAEEIFRDGVVGRLMEEILRPYVAGSPDSRLLASASQEDLEKVASKFLGPSVPFFQWYTDFVALYDAISFSHSLYPIDYRKHLWSDFNHVVKTIRISPEHVLSSDIREYFYPIETDPQDNVQEFMRLVALHHIARRGGNDDRASALLKAVVGQGSISVLREICFGTLNDVRTSRMDCIVCWGGETMAARLRGLLN</sequence>
<comment type="similarity">
    <text evidence="1">Belongs to the RPAP1 family.</text>
</comment>
<evidence type="ECO:0000313" key="6">
    <source>
        <dbReference type="Proteomes" id="UP000724874"/>
    </source>
</evidence>
<feature type="domain" description="RPAP1 N-terminal" evidence="4">
    <location>
        <begin position="32"/>
        <end position="71"/>
    </location>
</feature>
<dbReference type="InterPro" id="IPR039913">
    <property type="entry name" value="RPAP1/Rba50"/>
</dbReference>
<feature type="compositionally biased region" description="Basic and acidic residues" evidence="2">
    <location>
        <begin position="26"/>
        <end position="38"/>
    </location>
</feature>
<feature type="compositionally biased region" description="Basic and acidic residues" evidence="2">
    <location>
        <begin position="131"/>
        <end position="149"/>
    </location>
</feature>
<reference evidence="5" key="1">
    <citation type="submission" date="2020-11" db="EMBL/GenBank/DDBJ databases">
        <authorList>
            <consortium name="DOE Joint Genome Institute"/>
            <person name="Ahrendt S."/>
            <person name="Riley R."/>
            <person name="Andreopoulos W."/>
            <person name="LaButti K."/>
            <person name="Pangilinan J."/>
            <person name="Ruiz-duenas F.J."/>
            <person name="Barrasa J.M."/>
            <person name="Sanchez-Garcia M."/>
            <person name="Camarero S."/>
            <person name="Miyauchi S."/>
            <person name="Serrano A."/>
            <person name="Linde D."/>
            <person name="Babiker R."/>
            <person name="Drula E."/>
            <person name="Ayuso-Fernandez I."/>
            <person name="Pacheco R."/>
            <person name="Padilla G."/>
            <person name="Ferreira P."/>
            <person name="Barriuso J."/>
            <person name="Kellner H."/>
            <person name="Castanera R."/>
            <person name="Alfaro M."/>
            <person name="Ramirez L."/>
            <person name="Pisabarro A.G."/>
            <person name="Kuo A."/>
            <person name="Tritt A."/>
            <person name="Lipzen A."/>
            <person name="He G."/>
            <person name="Yan M."/>
            <person name="Ng V."/>
            <person name="Cullen D."/>
            <person name="Martin F."/>
            <person name="Rosso M.-N."/>
            <person name="Henrissat B."/>
            <person name="Hibbett D."/>
            <person name="Martinez A.T."/>
            <person name="Grigoriev I.V."/>
        </authorList>
    </citation>
    <scope>NUCLEOTIDE SEQUENCE</scope>
    <source>
        <strain evidence="5">AH 44721</strain>
    </source>
</reference>
<feature type="region of interest" description="Disordered" evidence="2">
    <location>
        <begin position="1"/>
        <end position="51"/>
    </location>
</feature>
<feature type="domain" description="RPAP1 C-terminal" evidence="3">
    <location>
        <begin position="249"/>
        <end position="315"/>
    </location>
</feature>
<dbReference type="GO" id="GO:0006366">
    <property type="term" value="P:transcription by RNA polymerase II"/>
    <property type="evidence" value="ECO:0007669"/>
    <property type="project" value="InterPro"/>
</dbReference>
<protein>
    <recommendedName>
        <fullName evidence="7">RNA polymerase II-associated protein 1 C-terminal domain-containing protein</fullName>
    </recommendedName>
</protein>
<dbReference type="EMBL" id="JADNYJ010000174">
    <property type="protein sequence ID" value="KAF8877152.1"/>
    <property type="molecule type" value="Genomic_DNA"/>
</dbReference>
<keyword evidence="6" id="KW-1185">Reference proteome</keyword>
<dbReference type="InterPro" id="IPR013930">
    <property type="entry name" value="RPAP1_N"/>
</dbReference>
<dbReference type="InterPro" id="IPR013929">
    <property type="entry name" value="RPAP1_C"/>
</dbReference>
<evidence type="ECO:0008006" key="7">
    <source>
        <dbReference type="Google" id="ProtNLM"/>
    </source>
</evidence>
<accession>A0A9P5N9V5</accession>
<proteinExistence type="inferred from homology"/>
<dbReference type="PANTHER" id="PTHR21483">
    <property type="entry name" value="RNA POLYMERASE II-ASSOCIATED PROTEIN 1"/>
    <property type="match status" value="1"/>
</dbReference>
<dbReference type="AlphaFoldDB" id="A0A9P5N9V5"/>
<feature type="compositionally biased region" description="Basic and acidic residues" evidence="2">
    <location>
        <begin position="1"/>
        <end position="13"/>
    </location>
</feature>
<evidence type="ECO:0000256" key="1">
    <source>
        <dbReference type="ARBA" id="ARBA00009953"/>
    </source>
</evidence>
<dbReference type="Proteomes" id="UP000724874">
    <property type="component" value="Unassembled WGS sequence"/>
</dbReference>
<dbReference type="Pfam" id="PF08621">
    <property type="entry name" value="RPAP1_N"/>
    <property type="match status" value="1"/>
</dbReference>
<dbReference type="Pfam" id="PF08620">
    <property type="entry name" value="RPAP1_C"/>
    <property type="match status" value="1"/>
</dbReference>
<name>A0A9P5N9V5_GYMJU</name>
<evidence type="ECO:0000313" key="5">
    <source>
        <dbReference type="EMBL" id="KAF8877152.1"/>
    </source>
</evidence>
<dbReference type="OrthoDB" id="348201at2759"/>
<evidence type="ECO:0000259" key="4">
    <source>
        <dbReference type="Pfam" id="PF08621"/>
    </source>
</evidence>
<organism evidence="5 6">
    <name type="scientific">Gymnopilus junonius</name>
    <name type="common">Spectacular rustgill mushroom</name>
    <name type="synonym">Gymnopilus spectabilis subsp. junonius</name>
    <dbReference type="NCBI Taxonomy" id="109634"/>
    <lineage>
        <taxon>Eukaryota</taxon>
        <taxon>Fungi</taxon>
        <taxon>Dikarya</taxon>
        <taxon>Basidiomycota</taxon>
        <taxon>Agaricomycotina</taxon>
        <taxon>Agaricomycetes</taxon>
        <taxon>Agaricomycetidae</taxon>
        <taxon>Agaricales</taxon>
        <taxon>Agaricineae</taxon>
        <taxon>Hymenogastraceae</taxon>
        <taxon>Gymnopilus</taxon>
    </lineage>
</organism>
<feature type="compositionally biased region" description="Basic and acidic residues" evidence="2">
    <location>
        <begin position="104"/>
        <end position="114"/>
    </location>
</feature>
<feature type="region of interest" description="Disordered" evidence="2">
    <location>
        <begin position="70"/>
        <end position="189"/>
    </location>
</feature>
<evidence type="ECO:0000259" key="3">
    <source>
        <dbReference type="Pfam" id="PF08620"/>
    </source>
</evidence>
<evidence type="ECO:0000256" key="2">
    <source>
        <dbReference type="SAM" id="MobiDB-lite"/>
    </source>
</evidence>
<comment type="caution">
    <text evidence="5">The sequence shown here is derived from an EMBL/GenBank/DDBJ whole genome shotgun (WGS) entry which is preliminary data.</text>
</comment>
<feature type="compositionally biased region" description="Low complexity" evidence="2">
    <location>
        <begin position="90"/>
        <end position="103"/>
    </location>
</feature>